<evidence type="ECO:0000313" key="2">
    <source>
        <dbReference type="Proteomes" id="UP000276133"/>
    </source>
</evidence>
<evidence type="ECO:0000313" key="1">
    <source>
        <dbReference type="EMBL" id="RNA01124.1"/>
    </source>
</evidence>
<dbReference type="OrthoDB" id="6770063at2759"/>
<accession>A0A3M7PQ47</accession>
<dbReference type="Proteomes" id="UP000276133">
    <property type="component" value="Unassembled WGS sequence"/>
</dbReference>
<keyword evidence="2" id="KW-1185">Reference proteome</keyword>
<name>A0A3M7PQ47_BRAPC</name>
<organism evidence="1 2">
    <name type="scientific">Brachionus plicatilis</name>
    <name type="common">Marine rotifer</name>
    <name type="synonym">Brachionus muelleri</name>
    <dbReference type="NCBI Taxonomy" id="10195"/>
    <lineage>
        <taxon>Eukaryota</taxon>
        <taxon>Metazoa</taxon>
        <taxon>Spiralia</taxon>
        <taxon>Gnathifera</taxon>
        <taxon>Rotifera</taxon>
        <taxon>Eurotatoria</taxon>
        <taxon>Monogononta</taxon>
        <taxon>Pseudotrocha</taxon>
        <taxon>Ploima</taxon>
        <taxon>Brachionidae</taxon>
        <taxon>Brachionus</taxon>
    </lineage>
</organism>
<comment type="caution">
    <text evidence="1">The sequence shown here is derived from an EMBL/GenBank/DDBJ whole genome shotgun (WGS) entry which is preliminary data.</text>
</comment>
<sequence>METDRQVIAFEVNSESNLSTAQSSSSLIPTNKNSNQNKKSSYFTLVIMFTLNLINYSDRFTIAEDIFMDKK</sequence>
<gene>
    <name evidence="1" type="ORF">BpHYR1_042528</name>
</gene>
<proteinExistence type="predicted"/>
<dbReference type="EMBL" id="REGN01009457">
    <property type="protein sequence ID" value="RNA01124.1"/>
    <property type="molecule type" value="Genomic_DNA"/>
</dbReference>
<reference evidence="1 2" key="1">
    <citation type="journal article" date="2018" name="Sci. Rep.">
        <title>Genomic signatures of local adaptation to the degree of environmental predictability in rotifers.</title>
        <authorList>
            <person name="Franch-Gras L."/>
            <person name="Hahn C."/>
            <person name="Garcia-Roger E.M."/>
            <person name="Carmona M.J."/>
            <person name="Serra M."/>
            <person name="Gomez A."/>
        </authorList>
    </citation>
    <scope>NUCLEOTIDE SEQUENCE [LARGE SCALE GENOMIC DNA]</scope>
    <source>
        <strain evidence="1">HYR1</strain>
    </source>
</reference>
<protein>
    <submittedName>
        <fullName evidence="1">Uncharacterized protein</fullName>
    </submittedName>
</protein>
<dbReference type="AlphaFoldDB" id="A0A3M7PQ47"/>